<dbReference type="KEGG" id="uth:DKZ56_13825"/>
<dbReference type="EMBL" id="CP036528">
    <property type="protein sequence ID" value="QBK26827.1"/>
    <property type="molecule type" value="Genomic_DNA"/>
</dbReference>
<dbReference type="Proteomes" id="UP000291151">
    <property type="component" value="Chromosome"/>
</dbReference>
<evidence type="ECO:0000313" key="3">
    <source>
        <dbReference type="Proteomes" id="UP000291151"/>
    </source>
</evidence>
<keyword evidence="1" id="KW-1133">Transmembrane helix</keyword>
<feature type="transmembrane region" description="Helical" evidence="1">
    <location>
        <begin position="61"/>
        <end position="81"/>
    </location>
</feature>
<gene>
    <name evidence="2" type="ORF">DKZ56_13825</name>
</gene>
<keyword evidence="1" id="KW-0472">Membrane</keyword>
<dbReference type="RefSeq" id="WP_208650515.1">
    <property type="nucleotide sequence ID" value="NZ_CP036528.1"/>
</dbReference>
<keyword evidence="3" id="KW-1185">Reference proteome</keyword>
<feature type="transmembrane region" description="Helical" evidence="1">
    <location>
        <begin position="284"/>
        <end position="301"/>
    </location>
</feature>
<feature type="transmembrane region" description="Helical" evidence="1">
    <location>
        <begin position="102"/>
        <end position="125"/>
    </location>
</feature>
<feature type="transmembrane region" description="Helical" evidence="1">
    <location>
        <begin position="131"/>
        <end position="151"/>
    </location>
</feature>
<name>A0A4P6UVF0_9BACL</name>
<dbReference type="GO" id="GO:0016020">
    <property type="term" value="C:membrane"/>
    <property type="evidence" value="ECO:0007669"/>
    <property type="project" value="InterPro"/>
</dbReference>
<evidence type="ECO:0000256" key="1">
    <source>
        <dbReference type="SAM" id="Phobius"/>
    </source>
</evidence>
<feature type="transmembrane region" description="Helical" evidence="1">
    <location>
        <begin position="25"/>
        <end position="46"/>
    </location>
</feature>
<sequence>MNNLTDVWSKRFEHYLLEVQKYMRFVFTGHLAIVLVFAIGALAYQYSEWLHVVSPDFPADWLAAVIVGIVVCFSRTVTLLREPDQVYLLPLEKEMHLYFRKALNWTFWSQVILPVICYIVLIPLINAVTDLSTWQIWLGLLFVILLKYMNVQAEFHYRFAYRGYYVVYDRIARMAVSILAVQSALSDSFWWAIIYFVLLLVYNASLSKKAKVQPIPYEHFVKLEQNRMMAFYRFANYFTDVPHIRGAVKRRTWLDAVYKFVPYKKENTQSYLIFRTFVRTNDHFYLWVRLTLISAIVALLIDIPVVLWIVAGALSFATTIQLKYALLSSSDFRMDMLYPIKDNQRKKAVQKLLRIFMVMQAMIVMLCAIGHPLFFVSALIVIVVNELTFCMSKDPSVQV</sequence>
<dbReference type="InterPro" id="IPR010288">
    <property type="entry name" value="EcsB_ABC"/>
</dbReference>
<evidence type="ECO:0000313" key="2">
    <source>
        <dbReference type="EMBL" id="QBK26827.1"/>
    </source>
</evidence>
<proteinExistence type="predicted"/>
<feature type="transmembrane region" description="Helical" evidence="1">
    <location>
        <begin position="355"/>
        <end position="384"/>
    </location>
</feature>
<feature type="transmembrane region" description="Helical" evidence="1">
    <location>
        <begin position="163"/>
        <end position="182"/>
    </location>
</feature>
<feature type="transmembrane region" description="Helical" evidence="1">
    <location>
        <begin position="188"/>
        <end position="206"/>
    </location>
</feature>
<accession>A0A4P6UVF0</accession>
<dbReference type="Pfam" id="PF05975">
    <property type="entry name" value="EcsB"/>
    <property type="match status" value="1"/>
</dbReference>
<reference evidence="2 3" key="1">
    <citation type="submission" date="2019-02" db="EMBL/GenBank/DDBJ databases">
        <title>Ureibacillus thermophilus.</title>
        <authorList>
            <person name="Sunny J.S."/>
            <person name="Natarajan A."/>
            <person name="Saleena L.M."/>
        </authorList>
    </citation>
    <scope>NUCLEOTIDE SEQUENCE [LARGE SCALE GENOMIC DNA]</scope>
    <source>
        <strain evidence="2 3">LM102</strain>
    </source>
</reference>
<dbReference type="AlphaFoldDB" id="A0A4P6UVF0"/>
<organism evidence="2 3">
    <name type="scientific">Ureibacillus thermophilus</name>
    <dbReference type="NCBI Taxonomy" id="367743"/>
    <lineage>
        <taxon>Bacteria</taxon>
        <taxon>Bacillati</taxon>
        <taxon>Bacillota</taxon>
        <taxon>Bacilli</taxon>
        <taxon>Bacillales</taxon>
        <taxon>Caryophanaceae</taxon>
        <taxon>Ureibacillus</taxon>
    </lineage>
</organism>
<keyword evidence="1" id="KW-0812">Transmembrane</keyword>
<protein>
    <submittedName>
        <fullName evidence="2">ABC transporter permease</fullName>
    </submittedName>
</protein>
<feature type="transmembrane region" description="Helical" evidence="1">
    <location>
        <begin position="307"/>
        <end position="326"/>
    </location>
</feature>
<dbReference type="PIRSF" id="PIRSF037259">
    <property type="entry name" value="EcsB_ABC"/>
    <property type="match status" value="1"/>
</dbReference>